<accession>A0ABT9LYK8</accession>
<comment type="caution">
    <text evidence="1">The sequence shown here is derived from an EMBL/GenBank/DDBJ whole genome shotgun (WGS) entry which is preliminary data.</text>
</comment>
<name>A0ABT9LYK8_9BACL</name>
<gene>
    <name evidence="1" type="ORF">J2S04_002330</name>
</gene>
<evidence type="ECO:0000313" key="2">
    <source>
        <dbReference type="Proteomes" id="UP001229209"/>
    </source>
</evidence>
<reference evidence="1 2" key="1">
    <citation type="submission" date="2023-07" db="EMBL/GenBank/DDBJ databases">
        <title>Genomic Encyclopedia of Type Strains, Phase IV (KMG-IV): sequencing the most valuable type-strain genomes for metagenomic binning, comparative biology and taxonomic classification.</title>
        <authorList>
            <person name="Goeker M."/>
        </authorList>
    </citation>
    <scope>NUCLEOTIDE SEQUENCE [LARGE SCALE GENOMIC DNA]</scope>
    <source>
        <strain evidence="1 2">DSM 25924</strain>
    </source>
</reference>
<sequence length="54" mass="6386">MVREEKRKTVVFNLDNEREAALYEFVSRSNFGQLVKRLLAQEFQRIQANRSAAK</sequence>
<evidence type="ECO:0008006" key="3">
    <source>
        <dbReference type="Google" id="ProtNLM"/>
    </source>
</evidence>
<protein>
    <recommendedName>
        <fullName evidence="3">CopG family transcriptional regulator</fullName>
    </recommendedName>
</protein>
<dbReference type="RefSeq" id="WP_203115841.1">
    <property type="nucleotide sequence ID" value="NZ_JAURUO010000013.1"/>
</dbReference>
<keyword evidence="2" id="KW-1185">Reference proteome</keyword>
<evidence type="ECO:0000313" key="1">
    <source>
        <dbReference type="EMBL" id="MDP9729357.1"/>
    </source>
</evidence>
<proteinExistence type="predicted"/>
<dbReference type="EMBL" id="JAURUO010000013">
    <property type="protein sequence ID" value="MDP9729357.1"/>
    <property type="molecule type" value="Genomic_DNA"/>
</dbReference>
<organism evidence="1 2">
    <name type="scientific">Alicyclobacillus tolerans</name>
    <dbReference type="NCBI Taxonomy" id="90970"/>
    <lineage>
        <taxon>Bacteria</taxon>
        <taxon>Bacillati</taxon>
        <taxon>Bacillota</taxon>
        <taxon>Bacilli</taxon>
        <taxon>Bacillales</taxon>
        <taxon>Alicyclobacillaceae</taxon>
        <taxon>Alicyclobacillus</taxon>
    </lineage>
</organism>
<dbReference type="Proteomes" id="UP001229209">
    <property type="component" value="Unassembled WGS sequence"/>
</dbReference>